<proteinExistence type="predicted"/>
<feature type="region of interest" description="Disordered" evidence="1">
    <location>
        <begin position="1"/>
        <end position="20"/>
    </location>
</feature>
<evidence type="ECO:0000313" key="3">
    <source>
        <dbReference type="Proteomes" id="UP000193146"/>
    </source>
</evidence>
<accession>A0A1X1P4Z7</accession>
<comment type="caution">
    <text evidence="2">The sequence shown here is derived from an EMBL/GenBank/DDBJ whole genome shotgun (WGS) entry which is preliminary data.</text>
</comment>
<name>A0A1X1P4Z7_9BURK</name>
<dbReference type="AlphaFoldDB" id="A0A1X1P4Z7"/>
<dbReference type="EMBL" id="NBYX01000053">
    <property type="protein sequence ID" value="ORT78974.1"/>
    <property type="molecule type" value="Genomic_DNA"/>
</dbReference>
<protein>
    <submittedName>
        <fullName evidence="2">Uncharacterized protein</fullName>
    </submittedName>
</protein>
<sequence length="70" mass="7694">MNQHQIYAANGTGDGATAGAGMRQLPASVAAVKNDAHRVIADDWLRRAIDGIRAMHLDDDERRRVAKHLF</sequence>
<dbReference type="RefSeq" id="WP_085043676.1">
    <property type="nucleotide sequence ID" value="NZ_CADIKG010000047.1"/>
</dbReference>
<dbReference type="OrthoDB" id="9033172at2"/>
<organism evidence="2 3">
    <name type="scientific">Burkholderia puraquae</name>
    <dbReference type="NCBI Taxonomy" id="1904757"/>
    <lineage>
        <taxon>Bacteria</taxon>
        <taxon>Pseudomonadati</taxon>
        <taxon>Pseudomonadota</taxon>
        <taxon>Betaproteobacteria</taxon>
        <taxon>Burkholderiales</taxon>
        <taxon>Burkholderiaceae</taxon>
        <taxon>Burkholderia</taxon>
        <taxon>Burkholderia cepacia complex</taxon>
    </lineage>
</organism>
<gene>
    <name evidence="2" type="ORF">B7G54_37610</name>
</gene>
<evidence type="ECO:0000313" key="2">
    <source>
        <dbReference type="EMBL" id="ORT78974.1"/>
    </source>
</evidence>
<dbReference type="Proteomes" id="UP000193146">
    <property type="component" value="Unassembled WGS sequence"/>
</dbReference>
<evidence type="ECO:0000256" key="1">
    <source>
        <dbReference type="SAM" id="MobiDB-lite"/>
    </source>
</evidence>
<reference evidence="2 3" key="1">
    <citation type="submission" date="2017-04" db="EMBL/GenBank/DDBJ databases">
        <title>Burkholderia puraquae sp. nov., a novel Burkholderia cepacia complex species from hospital setting samples.</title>
        <authorList>
            <person name="Martina P."/>
            <person name="Leguizamon M."/>
            <person name="Prieto C."/>
            <person name="Sousa S."/>
            <person name="Montanaro P."/>
            <person name="Draghi W."/>
            <person name="Staembler M."/>
            <person name="Bettiol M."/>
            <person name="Figoli C."/>
            <person name="Palau J."/>
            <person name="Alvarez F."/>
            <person name="Benetti S."/>
            <person name="Anchat E."/>
            <person name="Vescina C."/>
            <person name="Ferreras J."/>
            <person name="Lasch P."/>
            <person name="Lagares A."/>
            <person name="Zorreguieta A."/>
            <person name="Yantorno O."/>
            <person name="Bosch A."/>
        </authorList>
    </citation>
    <scope>NUCLEOTIDE SEQUENCE [LARGE SCALE GENOMIC DNA]</scope>
    <source>
        <strain evidence="2 3">CAMPA 1040</strain>
    </source>
</reference>
<keyword evidence="3" id="KW-1185">Reference proteome</keyword>